<name>A0A0F9SZA6_9ZZZZ</name>
<comment type="caution">
    <text evidence="1">The sequence shown here is derived from an EMBL/GenBank/DDBJ whole genome shotgun (WGS) entry which is preliminary data.</text>
</comment>
<accession>A0A0F9SZA6</accession>
<sequence>MTWLIPLSIAFALSLRSPNLPDEPTDYLIGFDSQWHPVAAHVEFERENGLPFINYHLTGGVERDVWFVEGSTKRSQARHLNNQKVTVGREWLSFFLLGVGSTTSKYDVDQVRGVMEFGIPLPGGHLRYSSNFGDISIVDAVIELKERDSEKRVRPKITGRFYRYNDRLDWQVAVGLEIRLEESDG</sequence>
<dbReference type="AlphaFoldDB" id="A0A0F9SZA6"/>
<protein>
    <submittedName>
        <fullName evidence="1">Uncharacterized protein</fullName>
    </submittedName>
</protein>
<evidence type="ECO:0000313" key="1">
    <source>
        <dbReference type="EMBL" id="KKN72274.1"/>
    </source>
</evidence>
<dbReference type="EMBL" id="LAZR01000365">
    <property type="protein sequence ID" value="KKN72274.1"/>
    <property type="molecule type" value="Genomic_DNA"/>
</dbReference>
<organism evidence="1">
    <name type="scientific">marine sediment metagenome</name>
    <dbReference type="NCBI Taxonomy" id="412755"/>
    <lineage>
        <taxon>unclassified sequences</taxon>
        <taxon>metagenomes</taxon>
        <taxon>ecological metagenomes</taxon>
    </lineage>
</organism>
<gene>
    <name evidence="1" type="ORF">LCGC14_0412250</name>
</gene>
<reference evidence="1" key="1">
    <citation type="journal article" date="2015" name="Nature">
        <title>Complex archaea that bridge the gap between prokaryotes and eukaryotes.</title>
        <authorList>
            <person name="Spang A."/>
            <person name="Saw J.H."/>
            <person name="Jorgensen S.L."/>
            <person name="Zaremba-Niedzwiedzka K."/>
            <person name="Martijn J."/>
            <person name="Lind A.E."/>
            <person name="van Eijk R."/>
            <person name="Schleper C."/>
            <person name="Guy L."/>
            <person name="Ettema T.J."/>
        </authorList>
    </citation>
    <scope>NUCLEOTIDE SEQUENCE</scope>
</reference>
<proteinExistence type="predicted"/>